<dbReference type="Gene3D" id="1.20.5.170">
    <property type="match status" value="1"/>
</dbReference>
<feature type="domain" description="BZIP" evidence="2">
    <location>
        <begin position="20"/>
        <end position="48"/>
    </location>
</feature>
<dbReference type="EMBL" id="CAMPGE010017600">
    <property type="protein sequence ID" value="CAI2376069.1"/>
    <property type="molecule type" value="Genomic_DNA"/>
</dbReference>
<accession>A0AAD2D042</accession>
<evidence type="ECO:0000259" key="2">
    <source>
        <dbReference type="Pfam" id="PF07716"/>
    </source>
</evidence>
<gene>
    <name evidence="3" type="ORF">ECRASSUSDP1_LOCUS17438</name>
</gene>
<comment type="caution">
    <text evidence="3">The sequence shown here is derived from an EMBL/GenBank/DDBJ whole genome shotgun (WGS) entry which is preliminary data.</text>
</comment>
<feature type="compositionally biased region" description="Basic and acidic residues" evidence="1">
    <location>
        <begin position="1"/>
        <end position="17"/>
    </location>
</feature>
<evidence type="ECO:0000313" key="3">
    <source>
        <dbReference type="EMBL" id="CAI2376069.1"/>
    </source>
</evidence>
<dbReference type="GO" id="GO:0003700">
    <property type="term" value="F:DNA-binding transcription factor activity"/>
    <property type="evidence" value="ECO:0007669"/>
    <property type="project" value="InterPro"/>
</dbReference>
<dbReference type="AlphaFoldDB" id="A0AAD2D042"/>
<evidence type="ECO:0000313" key="4">
    <source>
        <dbReference type="Proteomes" id="UP001295684"/>
    </source>
</evidence>
<dbReference type="SUPFAM" id="SSF57959">
    <property type="entry name" value="Leucine zipper domain"/>
    <property type="match status" value="1"/>
</dbReference>
<dbReference type="InterPro" id="IPR004827">
    <property type="entry name" value="bZIP"/>
</dbReference>
<organism evidence="3 4">
    <name type="scientific">Euplotes crassus</name>
    <dbReference type="NCBI Taxonomy" id="5936"/>
    <lineage>
        <taxon>Eukaryota</taxon>
        <taxon>Sar</taxon>
        <taxon>Alveolata</taxon>
        <taxon>Ciliophora</taxon>
        <taxon>Intramacronucleata</taxon>
        <taxon>Spirotrichea</taxon>
        <taxon>Hypotrichia</taxon>
        <taxon>Euplotida</taxon>
        <taxon>Euplotidae</taxon>
        <taxon>Moneuplotes</taxon>
    </lineage>
</organism>
<protein>
    <recommendedName>
        <fullName evidence="2">BZIP domain-containing protein</fullName>
    </recommendedName>
</protein>
<feature type="region of interest" description="Disordered" evidence="1">
    <location>
        <begin position="1"/>
        <end position="21"/>
    </location>
</feature>
<dbReference type="Proteomes" id="UP001295684">
    <property type="component" value="Unassembled WGS sequence"/>
</dbReference>
<dbReference type="Pfam" id="PF07716">
    <property type="entry name" value="bZIP_2"/>
    <property type="match status" value="1"/>
</dbReference>
<reference evidence="3" key="1">
    <citation type="submission" date="2023-07" db="EMBL/GenBank/DDBJ databases">
        <authorList>
            <consortium name="AG Swart"/>
            <person name="Singh M."/>
            <person name="Singh A."/>
            <person name="Seah K."/>
            <person name="Emmerich C."/>
        </authorList>
    </citation>
    <scope>NUCLEOTIDE SEQUENCE</scope>
    <source>
        <strain evidence="3">DP1</strain>
    </source>
</reference>
<proteinExistence type="predicted"/>
<name>A0AAD2D042_EUPCR</name>
<sequence length="319" mass="38373">MEETKNKIEQKRVNCKDRTRKSRDRKKMYIEDLENKVKTLEKENFRLHHLLLYYRKESMRHVDEEPVHLVEDIDKYRQEVESTFIDNETGGYNERARVKCSEHFSRTSKRIMESHKKVMNLGFDLIIDHLHPFVSFFYWKNFDQGYSASYELIKKYGKRTKFEKPEFIKNNNLTELDLLIASFDPNKRQYDFLTTCMFPKERQIKSKFDDALSHLIKSKEMIAEANAELHAFRTLFIKSEIISDKQVFSSNLNFEYKGAADLKLKSIWDIEVIPKVININLEEDFLYGKYAKRLLEKRDRFLQYEYESYSADKDVIKLI</sequence>
<dbReference type="InterPro" id="IPR046347">
    <property type="entry name" value="bZIP_sf"/>
</dbReference>
<keyword evidence="4" id="KW-1185">Reference proteome</keyword>
<evidence type="ECO:0000256" key="1">
    <source>
        <dbReference type="SAM" id="MobiDB-lite"/>
    </source>
</evidence>